<comment type="cofactor">
    <cofactor evidence="1 6">
        <name>FAD</name>
        <dbReference type="ChEBI" id="CHEBI:57692"/>
    </cofactor>
</comment>
<dbReference type="GeneID" id="87806167"/>
<organism evidence="8 9">
    <name type="scientific">Vanrija pseudolonga</name>
    <dbReference type="NCBI Taxonomy" id="143232"/>
    <lineage>
        <taxon>Eukaryota</taxon>
        <taxon>Fungi</taxon>
        <taxon>Dikarya</taxon>
        <taxon>Basidiomycota</taxon>
        <taxon>Agaricomycotina</taxon>
        <taxon>Tremellomycetes</taxon>
        <taxon>Trichosporonales</taxon>
        <taxon>Trichosporonaceae</taxon>
        <taxon>Vanrija</taxon>
    </lineage>
</organism>
<evidence type="ECO:0000313" key="9">
    <source>
        <dbReference type="Proteomes" id="UP000827549"/>
    </source>
</evidence>
<dbReference type="GO" id="GO:0071949">
    <property type="term" value="F:FAD binding"/>
    <property type="evidence" value="ECO:0007669"/>
    <property type="project" value="InterPro"/>
</dbReference>
<evidence type="ECO:0000256" key="4">
    <source>
        <dbReference type="ARBA" id="ARBA00022827"/>
    </source>
</evidence>
<accession>A0AAF0Y4S5</accession>
<dbReference type="InterPro" id="IPR023209">
    <property type="entry name" value="DAO"/>
</dbReference>
<feature type="binding site" evidence="6">
    <location>
        <position position="188"/>
    </location>
    <ligand>
        <name>FAD</name>
        <dbReference type="ChEBI" id="CHEBI:57692"/>
    </ligand>
</feature>
<name>A0AAF0Y4S5_9TREE</name>
<dbReference type="AlphaFoldDB" id="A0AAF0Y4S5"/>
<keyword evidence="9" id="KW-1185">Reference proteome</keyword>
<dbReference type="Gene3D" id="3.30.9.10">
    <property type="entry name" value="D-Amino Acid Oxidase, subunit A, domain 2"/>
    <property type="match status" value="1"/>
</dbReference>
<evidence type="ECO:0000259" key="7">
    <source>
        <dbReference type="Pfam" id="PF01266"/>
    </source>
</evidence>
<dbReference type="Gene3D" id="3.40.50.720">
    <property type="entry name" value="NAD(P)-binding Rossmann-like Domain"/>
    <property type="match status" value="1"/>
</dbReference>
<feature type="domain" description="FAD dependent oxidoreductase" evidence="7">
    <location>
        <begin position="13"/>
        <end position="360"/>
    </location>
</feature>
<evidence type="ECO:0000313" key="8">
    <source>
        <dbReference type="EMBL" id="WOO79397.1"/>
    </source>
</evidence>
<dbReference type="InterPro" id="IPR006076">
    <property type="entry name" value="FAD-dep_OxRdtase"/>
</dbReference>
<keyword evidence="4 6" id="KW-0274">FAD</keyword>
<dbReference type="PANTHER" id="PTHR11530">
    <property type="entry name" value="D-AMINO ACID OXIDASE"/>
    <property type="match status" value="1"/>
</dbReference>
<evidence type="ECO:0000256" key="1">
    <source>
        <dbReference type="ARBA" id="ARBA00001974"/>
    </source>
</evidence>
<dbReference type="EMBL" id="CP086715">
    <property type="protein sequence ID" value="WOO79397.1"/>
    <property type="molecule type" value="Genomic_DNA"/>
</dbReference>
<dbReference type="SUPFAM" id="SSF54373">
    <property type="entry name" value="FAD-linked reductases, C-terminal domain"/>
    <property type="match status" value="1"/>
</dbReference>
<proteinExistence type="inferred from homology"/>
<evidence type="ECO:0000256" key="6">
    <source>
        <dbReference type="PIRSR" id="PIRSR000189-1"/>
    </source>
</evidence>
<dbReference type="GO" id="GO:0005737">
    <property type="term" value="C:cytoplasm"/>
    <property type="evidence" value="ECO:0007669"/>
    <property type="project" value="TreeGrafter"/>
</dbReference>
<feature type="binding site" evidence="6">
    <location>
        <position position="302"/>
    </location>
    <ligand>
        <name>D-dopa</name>
        <dbReference type="ChEBI" id="CHEBI:149689"/>
    </ligand>
</feature>
<dbReference type="GO" id="GO:0003884">
    <property type="term" value="F:D-amino-acid oxidase activity"/>
    <property type="evidence" value="ECO:0007669"/>
    <property type="project" value="InterPro"/>
</dbReference>
<reference evidence="8" key="1">
    <citation type="submission" date="2023-10" db="EMBL/GenBank/DDBJ databases">
        <authorList>
            <person name="Noh H."/>
        </authorList>
    </citation>
    <scope>NUCLEOTIDE SEQUENCE</scope>
    <source>
        <strain evidence="8">DUCC4014</strain>
    </source>
</reference>
<keyword evidence="3" id="KW-0285">Flavoprotein</keyword>
<gene>
    <name evidence="8" type="primary">DAO1_0</name>
    <name evidence="8" type="ORF">LOC62_02G002920</name>
</gene>
<evidence type="ECO:0000256" key="5">
    <source>
        <dbReference type="ARBA" id="ARBA00023002"/>
    </source>
</evidence>
<keyword evidence="5" id="KW-0560">Oxidoreductase</keyword>
<dbReference type="RefSeq" id="XP_062625429.1">
    <property type="nucleotide sequence ID" value="XM_062769445.1"/>
</dbReference>
<dbReference type="GO" id="GO:0019478">
    <property type="term" value="P:D-amino acid catabolic process"/>
    <property type="evidence" value="ECO:0007669"/>
    <property type="project" value="TreeGrafter"/>
</dbReference>
<dbReference type="Pfam" id="PF01266">
    <property type="entry name" value="DAO"/>
    <property type="match status" value="1"/>
</dbReference>
<dbReference type="SUPFAM" id="SSF51971">
    <property type="entry name" value="Nucleotide-binding domain"/>
    <property type="match status" value="1"/>
</dbReference>
<comment type="similarity">
    <text evidence="2">Belongs to the DAMOX/DASOX family.</text>
</comment>
<sequence length="378" mass="40575">MSSQQQQTKSPFDVVVLGAGILGVATADALTTAGLRVAIVARDLPEDAHSAQFASPWAGANWSSFASNPAEQARDAFTFSRFSDLTTAHPEIVRRYPFKYIWNTDVGYGNPWYKDVVENFGPLDPAAVPSPYTQGVTFTSFCLNPARLNAHLVARLKARGVPFIRARLGSLDEAFAAVGPVDFVVNATGLGARTLLGVEDPKVFPIRGQTVLVRAPGVNTCFGVRDRDLPEGESTYIIPRPGSDGCVIVGGTFLPNNYSLLPERETAKRILQKAYAICPELAGPHGKSWEDIEIVSHNVGLRPAREGGLRLEIEEREIVPAKQSLVPENGRASAPRKVAVLHCYGIGPAGYQASLGIAEEAKGLAVGYLSKKAAKARL</sequence>
<dbReference type="PIRSF" id="PIRSF000189">
    <property type="entry name" value="D-aa_oxidase"/>
    <property type="match status" value="1"/>
</dbReference>
<evidence type="ECO:0000256" key="2">
    <source>
        <dbReference type="ARBA" id="ARBA00006730"/>
    </source>
</evidence>
<dbReference type="PANTHER" id="PTHR11530:SF30">
    <property type="entry name" value="FAD DEPENDENT OXIDOREDUCTASE DOMAIN-CONTAINING PROTEIN"/>
    <property type="match status" value="1"/>
</dbReference>
<dbReference type="Proteomes" id="UP000827549">
    <property type="component" value="Chromosome 2"/>
</dbReference>
<feature type="binding site" evidence="6">
    <location>
        <position position="236"/>
    </location>
    <ligand>
        <name>D-dopa</name>
        <dbReference type="ChEBI" id="CHEBI:149689"/>
    </ligand>
</feature>
<protein>
    <submittedName>
        <fullName evidence="8">D-amino-acid oxidase</fullName>
    </submittedName>
</protein>
<evidence type="ECO:0000256" key="3">
    <source>
        <dbReference type="ARBA" id="ARBA00022630"/>
    </source>
</evidence>